<comment type="caution">
    <text evidence="2">The sequence shown here is derived from an EMBL/GenBank/DDBJ whole genome shotgun (WGS) entry which is preliminary data.</text>
</comment>
<sequence length="77" mass="7863">MIPGPSGSDSRALRQRLLILRQRFLSLKAVIPGPQAAMIPCPQAAIPGPSGSDDSRSSGCDVSPPSGSDSRSSGNDS</sequence>
<reference evidence="2 3" key="1">
    <citation type="journal article" date="2018" name="Nat. Ecol. Evol.">
        <title>Shark genomes provide insights into elasmobranch evolution and the origin of vertebrates.</title>
        <authorList>
            <person name="Hara Y"/>
            <person name="Yamaguchi K"/>
            <person name="Onimaru K"/>
            <person name="Kadota M"/>
            <person name="Koyanagi M"/>
            <person name="Keeley SD"/>
            <person name="Tatsumi K"/>
            <person name="Tanaka K"/>
            <person name="Motone F"/>
            <person name="Kageyama Y"/>
            <person name="Nozu R"/>
            <person name="Adachi N"/>
            <person name="Nishimura O"/>
            <person name="Nakagawa R"/>
            <person name="Tanegashima C"/>
            <person name="Kiyatake I"/>
            <person name="Matsumoto R"/>
            <person name="Murakumo K"/>
            <person name="Nishida K"/>
            <person name="Terakita A"/>
            <person name="Kuratani S"/>
            <person name="Sato K"/>
            <person name="Hyodo S Kuraku.S."/>
        </authorList>
    </citation>
    <scope>NUCLEOTIDE SEQUENCE [LARGE SCALE GENOMIC DNA]</scope>
</reference>
<dbReference type="AlphaFoldDB" id="A0A401S4S6"/>
<gene>
    <name evidence="2" type="ORF">chiPu_0003802</name>
</gene>
<evidence type="ECO:0000313" key="2">
    <source>
        <dbReference type="EMBL" id="GCC25392.1"/>
    </source>
</evidence>
<proteinExistence type="predicted"/>
<evidence type="ECO:0000256" key="1">
    <source>
        <dbReference type="SAM" id="MobiDB-lite"/>
    </source>
</evidence>
<accession>A0A401S4S6</accession>
<dbReference type="EMBL" id="BEZZ01000085">
    <property type="protein sequence ID" value="GCC25392.1"/>
    <property type="molecule type" value="Genomic_DNA"/>
</dbReference>
<keyword evidence="3" id="KW-1185">Reference proteome</keyword>
<protein>
    <submittedName>
        <fullName evidence="2">Uncharacterized protein</fullName>
    </submittedName>
</protein>
<evidence type="ECO:0000313" key="3">
    <source>
        <dbReference type="Proteomes" id="UP000287033"/>
    </source>
</evidence>
<feature type="region of interest" description="Disordered" evidence="1">
    <location>
        <begin position="41"/>
        <end position="77"/>
    </location>
</feature>
<organism evidence="2 3">
    <name type="scientific">Chiloscyllium punctatum</name>
    <name type="common">Brownbanded bambooshark</name>
    <name type="synonym">Hemiscyllium punctatum</name>
    <dbReference type="NCBI Taxonomy" id="137246"/>
    <lineage>
        <taxon>Eukaryota</taxon>
        <taxon>Metazoa</taxon>
        <taxon>Chordata</taxon>
        <taxon>Craniata</taxon>
        <taxon>Vertebrata</taxon>
        <taxon>Chondrichthyes</taxon>
        <taxon>Elasmobranchii</taxon>
        <taxon>Galeomorphii</taxon>
        <taxon>Galeoidea</taxon>
        <taxon>Orectolobiformes</taxon>
        <taxon>Hemiscylliidae</taxon>
        <taxon>Chiloscyllium</taxon>
    </lineage>
</organism>
<name>A0A401S4S6_CHIPU</name>
<feature type="compositionally biased region" description="Low complexity" evidence="1">
    <location>
        <begin position="48"/>
        <end position="77"/>
    </location>
</feature>
<dbReference type="Proteomes" id="UP000287033">
    <property type="component" value="Unassembled WGS sequence"/>
</dbReference>